<dbReference type="AlphaFoldDB" id="A0A069QP97"/>
<dbReference type="Proteomes" id="UP000027442">
    <property type="component" value="Unassembled WGS sequence"/>
</dbReference>
<dbReference type="RefSeq" id="WP_018968519.1">
    <property type="nucleotide sequence ID" value="NZ_KB899234.1"/>
</dbReference>
<accession>A0A069QP97</accession>
<comment type="caution">
    <text evidence="1">The sequence shown here is derived from an EMBL/GenBank/DDBJ whole genome shotgun (WGS) entry which is preliminary data.</text>
</comment>
<evidence type="ECO:0000313" key="1">
    <source>
        <dbReference type="EMBL" id="KDR53854.1"/>
    </source>
</evidence>
<protein>
    <recommendedName>
        <fullName evidence="3">Adhesin</fullName>
    </recommendedName>
</protein>
<gene>
    <name evidence="1" type="ORF">HMPREF1991_00054</name>
</gene>
<organism evidence="1 2">
    <name type="scientific">Hoylesella loescheii DSM 19665 = JCM 12249 = ATCC 15930</name>
    <dbReference type="NCBI Taxonomy" id="1122985"/>
    <lineage>
        <taxon>Bacteria</taxon>
        <taxon>Pseudomonadati</taxon>
        <taxon>Bacteroidota</taxon>
        <taxon>Bacteroidia</taxon>
        <taxon>Bacteroidales</taxon>
        <taxon>Prevotellaceae</taxon>
        <taxon>Hoylesella</taxon>
    </lineage>
</organism>
<dbReference type="HOGENOM" id="CLU_368365_0_0_10"/>
<evidence type="ECO:0008006" key="3">
    <source>
        <dbReference type="Google" id="ProtNLM"/>
    </source>
</evidence>
<dbReference type="EMBL" id="JNGW01000010">
    <property type="protein sequence ID" value="KDR53854.1"/>
    <property type="molecule type" value="Genomic_DNA"/>
</dbReference>
<keyword evidence="2" id="KW-1185">Reference proteome</keyword>
<reference evidence="1 2" key="1">
    <citation type="submission" date="2013-08" db="EMBL/GenBank/DDBJ databases">
        <authorList>
            <person name="Weinstock G."/>
            <person name="Sodergren E."/>
            <person name="Wylie T."/>
            <person name="Fulton L."/>
            <person name="Fulton R."/>
            <person name="Fronick C."/>
            <person name="O'Laughlin M."/>
            <person name="Godfrey J."/>
            <person name="Miner T."/>
            <person name="Herter B."/>
            <person name="Appelbaum E."/>
            <person name="Cordes M."/>
            <person name="Lek S."/>
            <person name="Wollam A."/>
            <person name="Pepin K.H."/>
            <person name="Palsikar V.B."/>
            <person name="Mitreva M."/>
            <person name="Wilson R.K."/>
        </authorList>
    </citation>
    <scope>NUCLEOTIDE SEQUENCE [LARGE SCALE GENOMIC DNA]</scope>
    <source>
        <strain evidence="1 2">ATCC 15930</strain>
    </source>
</reference>
<dbReference type="PATRIC" id="fig|1122985.7.peg.61"/>
<proteinExistence type="predicted"/>
<sequence>MPSAIKAQGQHPSTHEWIGNSISTVVTSTNEDIKNVYLYNIGTGKYLNAGSYWGTVVVGFGVGMPINITKSPTSGKYRMQGSQVTTEGNNIAFGRRKDTPGYNDIFNYNNVYVDRGVDYDLSKTPNPYTHEPHHINGILDWEFEETSSGSKTYKIRFYNDEQDQNFGGTRYLQMKNAGHNNTYPLDYPSSVSSGDKSGLWKIVTKADLKAAFKEQYATDESPADATFLIYDQNFIRGDKDVEKWRASGGLTWKFSKPQAYLFEPGDADYTYYVGNGSISSNYYMAHYAGYSTANVRNLGNNNQANGKVTQEVVTLKKGWYRVSCNGFYNSKSGSQMVSKLFAKVQGRTEAYSNVETNLNTFAHQFTYVYDDLKHTYDASDHENNHISPYVKGAKEFEKGLYNNTVLVYVPTDGAKLNIGVEITNSSRKGDWTCWDNFRLEYCGTQDLILDEAQTSINYITKQVQPHKAATLILKRTLQKDEWNSIVFPVSLTAKQVKATFGETVKLSAYPKQSSTLSSRIDFTKVSLDNDDDIAIKANHLYLLRPTKEPTVPSTAAPYKKQIKDIGWVQVEAPYYIINNVTLDIDPQTLPNYSNGILRDASTPSTTTDERLQFCASLYNQTTKVVPANSYVLGKSAKSNNKWLWHFTQNQMAVKGFRGWIATGSSTQSKAVNFFVDGEEIGSTFSNTTGITSTPLQAEDQLFAQPCNIYSVDGKLVRPNATSTDGLPKGIYIVNHKKVIVK</sequence>
<name>A0A069QP97_HOYLO</name>
<evidence type="ECO:0000313" key="2">
    <source>
        <dbReference type="Proteomes" id="UP000027442"/>
    </source>
</evidence>